<evidence type="ECO:0000256" key="5">
    <source>
        <dbReference type="ARBA" id="ARBA00023242"/>
    </source>
</evidence>
<sequence length="838" mass="92395">MVLTSKKHRNHSVCPVEEAALDLKEELKPALNLIKEKLKTFTEVEQECRKTAEHIRGQAQHTERQIKAEFEKLHQFLREEEEARLTALKEEEGQKSQIMDEKLEHITKDISTLKGKITASEKAMETEDISFLKSYKNIKERAQCTLQAQRLLSGSLIDVVKHLGNLKFTVWQKMLGMVQYTPVMLDPNTAFGHLSLSDDLATVRDTVHVKRKDAVMIPTKRFSIEPWIEAMVQNYGQQQKAKCLKGYVLEAIELPSSHQQKENAVALLLISDGTVSIPAVLTKQAWEVIQEMEERDTVSGLKKCTTFLQIYSLEFQSEAEMYKSRFFLTIEKLATVAFGAVNDRVPCCTTLPTVKQKICETWKCLQGENSSTYISQSGVCLSDFFMAWFEDEMSSLLAELKTRLALPSSSSPPLPQPSTSRADPPPVERPTHLPTGWHIDRVQYKGQEAFTVPVSHLYIPAEQMEVMQRHPEGRGQLEPLDGNTSAGPVEREERVLPDSGQDGSSLVGSGEQEKGPANPWDIFASAVENLSTSSLEVSLSGSPTPDLPSDEQSPSLLLPLDGEHAAVAMVTSTQASPLGRSSSRELFTGSEQSGGAHPEDSRGPGVLVPEPRPLDVSLPKDTQSSAGSSIPSMNREVSNGSDNQTLPPYQKPRPHTALSCSPGREGSSRSFSDPSVSSTDNPERRLFLRTSSPDCDWGDPSAPRLSSPPPPLREEEEEEEEEEGGQHRQEVENSQKEAARRRSGGGSPPSWLDHTGAAGRAGDHGTCEAGATGAEDGPALATHVRRAVTTHADGTPFMYRYEPTPQVAKALSHFRVPDDLVRWSVRYLLGPDGPKKTS</sequence>
<dbReference type="Pfam" id="PF10341">
    <property type="entry name" value="TPP1"/>
    <property type="match status" value="1"/>
</dbReference>
<dbReference type="AlphaFoldDB" id="A0A9Q1HZ42"/>
<dbReference type="GO" id="GO:0016233">
    <property type="term" value="P:telomere capping"/>
    <property type="evidence" value="ECO:0007669"/>
    <property type="project" value="InterPro"/>
</dbReference>
<name>A0A9Q1HZ42_CONCO</name>
<dbReference type="EMBL" id="JAFJMO010000007">
    <property type="protein sequence ID" value="KAJ8271888.1"/>
    <property type="molecule type" value="Genomic_DNA"/>
</dbReference>
<dbReference type="GO" id="GO:0007004">
    <property type="term" value="P:telomere maintenance via telomerase"/>
    <property type="evidence" value="ECO:0007669"/>
    <property type="project" value="InterPro"/>
</dbReference>
<feature type="compositionally biased region" description="Polar residues" evidence="6">
    <location>
        <begin position="620"/>
        <end position="647"/>
    </location>
</feature>
<evidence type="ECO:0000256" key="6">
    <source>
        <dbReference type="SAM" id="MobiDB-lite"/>
    </source>
</evidence>
<dbReference type="OrthoDB" id="8933114at2759"/>
<evidence type="ECO:0000256" key="4">
    <source>
        <dbReference type="ARBA" id="ARBA00022895"/>
    </source>
</evidence>
<dbReference type="Proteomes" id="UP001152803">
    <property type="component" value="Unassembled WGS sequence"/>
</dbReference>
<feature type="region of interest" description="Disordered" evidence="6">
    <location>
        <begin position="572"/>
        <end position="778"/>
    </location>
</feature>
<dbReference type="GO" id="GO:0042162">
    <property type="term" value="F:telomeric DNA binding"/>
    <property type="evidence" value="ECO:0007669"/>
    <property type="project" value="InterPro"/>
</dbReference>
<dbReference type="GO" id="GO:0005697">
    <property type="term" value="C:telomerase holoenzyme complex"/>
    <property type="evidence" value="ECO:0007669"/>
    <property type="project" value="InterPro"/>
</dbReference>
<keyword evidence="5" id="KW-0539">Nucleus</keyword>
<feature type="compositionally biased region" description="Basic and acidic residues" evidence="6">
    <location>
        <begin position="724"/>
        <end position="740"/>
    </location>
</feature>
<keyword evidence="9" id="KW-1185">Reference proteome</keyword>
<dbReference type="GO" id="GO:0070187">
    <property type="term" value="C:shelterin complex"/>
    <property type="evidence" value="ECO:0007669"/>
    <property type="project" value="InterPro"/>
</dbReference>
<evidence type="ECO:0000313" key="8">
    <source>
        <dbReference type="EMBL" id="KAJ8271888.1"/>
    </source>
</evidence>
<feature type="region of interest" description="Disordered" evidence="6">
    <location>
        <begin position="407"/>
        <end position="434"/>
    </location>
</feature>
<feature type="compositionally biased region" description="Low complexity" evidence="6">
    <location>
        <begin position="668"/>
        <end position="678"/>
    </location>
</feature>
<keyword evidence="4" id="KW-0779">Telomere</keyword>
<feature type="compositionally biased region" description="Acidic residues" evidence="6">
    <location>
        <begin position="714"/>
        <end position="723"/>
    </location>
</feature>
<evidence type="ECO:0000313" key="9">
    <source>
        <dbReference type="Proteomes" id="UP001152803"/>
    </source>
</evidence>
<evidence type="ECO:0000256" key="1">
    <source>
        <dbReference type="ARBA" id="ARBA00004123"/>
    </source>
</evidence>
<evidence type="ECO:0000256" key="3">
    <source>
        <dbReference type="ARBA" id="ARBA00022454"/>
    </source>
</evidence>
<organism evidence="8 9">
    <name type="scientific">Conger conger</name>
    <name type="common">Conger eel</name>
    <name type="synonym">Muraena conger</name>
    <dbReference type="NCBI Taxonomy" id="82655"/>
    <lineage>
        <taxon>Eukaryota</taxon>
        <taxon>Metazoa</taxon>
        <taxon>Chordata</taxon>
        <taxon>Craniata</taxon>
        <taxon>Vertebrata</taxon>
        <taxon>Euteleostomi</taxon>
        <taxon>Actinopterygii</taxon>
        <taxon>Neopterygii</taxon>
        <taxon>Teleostei</taxon>
        <taxon>Anguilliformes</taxon>
        <taxon>Congridae</taxon>
        <taxon>Conger</taxon>
    </lineage>
</organism>
<accession>A0A9Q1HZ42</accession>
<keyword evidence="3" id="KW-0158">Chromosome</keyword>
<feature type="domain" description="Shelterin complex subunit TPP1/Est3" evidence="7">
    <location>
        <begin position="225"/>
        <end position="363"/>
    </location>
</feature>
<evidence type="ECO:0000259" key="7">
    <source>
        <dbReference type="Pfam" id="PF10341"/>
    </source>
</evidence>
<feature type="region of interest" description="Disordered" evidence="6">
    <location>
        <begin position="473"/>
        <end position="518"/>
    </location>
</feature>
<feature type="region of interest" description="Disordered" evidence="6">
    <location>
        <begin position="536"/>
        <end position="557"/>
    </location>
</feature>
<protein>
    <recommendedName>
        <fullName evidence="7">Shelterin complex subunit TPP1/Est3 domain-containing protein</fullName>
    </recommendedName>
</protein>
<comment type="caution">
    <text evidence="8">The sequence shown here is derived from an EMBL/GenBank/DDBJ whole genome shotgun (WGS) entry which is preliminary data.</text>
</comment>
<feature type="compositionally biased region" description="Polar residues" evidence="6">
    <location>
        <begin position="572"/>
        <end position="593"/>
    </location>
</feature>
<dbReference type="InterPro" id="IPR019437">
    <property type="entry name" value="TPP1/Est3"/>
</dbReference>
<dbReference type="PANTHER" id="PTHR14487:SF3">
    <property type="entry name" value="ADRENOCORTICAL DYSPLASIA PROTEIN HOMOLOG"/>
    <property type="match status" value="1"/>
</dbReference>
<dbReference type="InterPro" id="IPR028631">
    <property type="entry name" value="ACD"/>
</dbReference>
<dbReference type="GO" id="GO:0070198">
    <property type="term" value="P:protein localization to chromosome, telomeric region"/>
    <property type="evidence" value="ECO:0007669"/>
    <property type="project" value="TreeGrafter"/>
</dbReference>
<dbReference type="PANTHER" id="PTHR14487">
    <property type="entry name" value="ADRENOCORTICAL DYSPLASIA PROTEIN ACD"/>
    <property type="match status" value="1"/>
</dbReference>
<dbReference type="Gene3D" id="2.40.50.960">
    <property type="match status" value="1"/>
</dbReference>
<gene>
    <name evidence="8" type="ORF">COCON_G00107470</name>
</gene>
<proteinExistence type="predicted"/>
<dbReference type="GO" id="GO:0032211">
    <property type="term" value="P:negative regulation of telomere maintenance via telomerase"/>
    <property type="evidence" value="ECO:0007669"/>
    <property type="project" value="TreeGrafter"/>
</dbReference>
<reference evidence="8" key="1">
    <citation type="journal article" date="2023" name="Science">
        <title>Genome structures resolve the early diversification of teleost fishes.</title>
        <authorList>
            <person name="Parey E."/>
            <person name="Louis A."/>
            <person name="Montfort J."/>
            <person name="Bouchez O."/>
            <person name="Roques C."/>
            <person name="Iampietro C."/>
            <person name="Lluch J."/>
            <person name="Castinel A."/>
            <person name="Donnadieu C."/>
            <person name="Desvignes T."/>
            <person name="Floi Bucao C."/>
            <person name="Jouanno E."/>
            <person name="Wen M."/>
            <person name="Mejri S."/>
            <person name="Dirks R."/>
            <person name="Jansen H."/>
            <person name="Henkel C."/>
            <person name="Chen W.J."/>
            <person name="Zahm M."/>
            <person name="Cabau C."/>
            <person name="Klopp C."/>
            <person name="Thompson A.W."/>
            <person name="Robinson-Rechavi M."/>
            <person name="Braasch I."/>
            <person name="Lecointre G."/>
            <person name="Bobe J."/>
            <person name="Postlethwait J.H."/>
            <person name="Berthelot C."/>
            <person name="Roest Crollius H."/>
            <person name="Guiguen Y."/>
        </authorList>
    </citation>
    <scope>NUCLEOTIDE SEQUENCE</scope>
    <source>
        <strain evidence="8">Concon-B</strain>
    </source>
</reference>
<comment type="subcellular location">
    <subcellularLocation>
        <location evidence="2">Chromosome</location>
        <location evidence="2">Telomere</location>
    </subcellularLocation>
    <subcellularLocation>
        <location evidence="1">Nucleus</location>
    </subcellularLocation>
</comment>
<evidence type="ECO:0000256" key="2">
    <source>
        <dbReference type="ARBA" id="ARBA00004574"/>
    </source>
</evidence>